<feature type="transmembrane region" description="Helical" evidence="1">
    <location>
        <begin position="229"/>
        <end position="246"/>
    </location>
</feature>
<keyword evidence="3" id="KW-0808">Transferase</keyword>
<organism evidence="3 4">
    <name type="scientific">Sphingomonas cavernae</name>
    <dbReference type="NCBI Taxonomy" id="2320861"/>
    <lineage>
        <taxon>Bacteria</taxon>
        <taxon>Pseudomonadati</taxon>
        <taxon>Pseudomonadota</taxon>
        <taxon>Alphaproteobacteria</taxon>
        <taxon>Sphingomonadales</taxon>
        <taxon>Sphingomonadaceae</taxon>
        <taxon>Sphingomonas</taxon>
    </lineage>
</organism>
<dbReference type="PANTHER" id="PTHR23028:SF53">
    <property type="entry name" value="ACYL_TRANSF_3 DOMAIN-CONTAINING PROTEIN"/>
    <property type="match status" value="1"/>
</dbReference>
<name>A0A418WL65_9SPHN</name>
<keyword evidence="1" id="KW-0472">Membrane</keyword>
<evidence type="ECO:0000259" key="2">
    <source>
        <dbReference type="Pfam" id="PF01757"/>
    </source>
</evidence>
<feature type="transmembrane region" description="Helical" evidence="1">
    <location>
        <begin position="313"/>
        <end position="333"/>
    </location>
</feature>
<feature type="transmembrane region" description="Helical" evidence="1">
    <location>
        <begin position="252"/>
        <end position="268"/>
    </location>
</feature>
<reference evidence="3 4" key="1">
    <citation type="submission" date="2018-09" db="EMBL/GenBank/DDBJ databases">
        <authorList>
            <person name="Zhu H."/>
        </authorList>
    </citation>
    <scope>NUCLEOTIDE SEQUENCE [LARGE SCALE GENOMIC DNA]</scope>
    <source>
        <strain evidence="3 4">K2R01-6</strain>
    </source>
</reference>
<dbReference type="Proteomes" id="UP000286100">
    <property type="component" value="Unassembled WGS sequence"/>
</dbReference>
<keyword evidence="1" id="KW-0812">Transmembrane</keyword>
<dbReference type="GO" id="GO:0009103">
    <property type="term" value="P:lipopolysaccharide biosynthetic process"/>
    <property type="evidence" value="ECO:0007669"/>
    <property type="project" value="TreeGrafter"/>
</dbReference>
<dbReference type="GO" id="GO:0016747">
    <property type="term" value="F:acyltransferase activity, transferring groups other than amino-acyl groups"/>
    <property type="evidence" value="ECO:0007669"/>
    <property type="project" value="InterPro"/>
</dbReference>
<dbReference type="InterPro" id="IPR002656">
    <property type="entry name" value="Acyl_transf_3_dom"/>
</dbReference>
<feature type="transmembrane region" description="Helical" evidence="1">
    <location>
        <begin position="86"/>
        <end position="108"/>
    </location>
</feature>
<proteinExistence type="predicted"/>
<dbReference type="Pfam" id="PF01757">
    <property type="entry name" value="Acyl_transf_3"/>
    <property type="match status" value="1"/>
</dbReference>
<gene>
    <name evidence="3" type="ORF">D3876_10810</name>
</gene>
<keyword evidence="3" id="KW-0012">Acyltransferase</keyword>
<accession>A0A418WL65</accession>
<dbReference type="PANTHER" id="PTHR23028">
    <property type="entry name" value="ACETYLTRANSFERASE"/>
    <property type="match status" value="1"/>
</dbReference>
<feature type="transmembrane region" description="Helical" evidence="1">
    <location>
        <begin position="201"/>
        <end position="220"/>
    </location>
</feature>
<evidence type="ECO:0000313" key="4">
    <source>
        <dbReference type="Proteomes" id="UP000286100"/>
    </source>
</evidence>
<dbReference type="InterPro" id="IPR050879">
    <property type="entry name" value="Acyltransferase_3"/>
</dbReference>
<feature type="transmembrane region" description="Helical" evidence="1">
    <location>
        <begin position="144"/>
        <end position="164"/>
    </location>
</feature>
<feature type="transmembrane region" description="Helical" evidence="1">
    <location>
        <begin position="171"/>
        <end position="189"/>
    </location>
</feature>
<evidence type="ECO:0000313" key="3">
    <source>
        <dbReference type="EMBL" id="RJF90692.1"/>
    </source>
</evidence>
<sequence>MNTRPTALDSLTGIRGLAAWFVVFYHVRSGMGGYAPEAVMAVLAKGYLAVDLFFMLSGFVLWLNYADAMRDRALSAAPRFYWRRIARVWPLHIVILAGLVAFALALIATHRADDTAYPLAELPLHIAMLQNWGLTDTLSWNHPAWSISCEFAAYLLFPVLAWSVDWRKAGSITLIAAIVALAGLAWRVIDTPGLGDDIPRLGLWRCLIEFTMGTMLCALWQRWRGDRRAAPIAAGALAIAIAGWTAGLAETFIVPLMLAALLALLAFGDDARRNPLRARPFVWLGEISYATYLAHFPLFILFKLAFVEDPARIAPALLALYLSLVLLASALLYRWVEKPAQRALNHLASGTRSAAHA</sequence>
<evidence type="ECO:0000256" key="1">
    <source>
        <dbReference type="SAM" id="Phobius"/>
    </source>
</evidence>
<feature type="transmembrane region" description="Helical" evidence="1">
    <location>
        <begin position="7"/>
        <end position="27"/>
    </location>
</feature>
<feature type="transmembrane region" description="Helical" evidence="1">
    <location>
        <begin position="289"/>
        <end position="307"/>
    </location>
</feature>
<keyword evidence="4" id="KW-1185">Reference proteome</keyword>
<dbReference type="EMBL" id="QYUM01000003">
    <property type="protein sequence ID" value="RJF90692.1"/>
    <property type="molecule type" value="Genomic_DNA"/>
</dbReference>
<comment type="caution">
    <text evidence="3">The sequence shown here is derived from an EMBL/GenBank/DDBJ whole genome shotgun (WGS) entry which is preliminary data.</text>
</comment>
<feature type="domain" description="Acyltransferase 3" evidence="2">
    <location>
        <begin position="10"/>
        <end position="334"/>
    </location>
</feature>
<dbReference type="GO" id="GO:0016020">
    <property type="term" value="C:membrane"/>
    <property type="evidence" value="ECO:0007669"/>
    <property type="project" value="TreeGrafter"/>
</dbReference>
<dbReference type="OrthoDB" id="9796461at2"/>
<dbReference type="RefSeq" id="WP_119762089.1">
    <property type="nucleotide sequence ID" value="NZ_QYUM01000003.1"/>
</dbReference>
<feature type="transmembrane region" description="Helical" evidence="1">
    <location>
        <begin position="47"/>
        <end position="65"/>
    </location>
</feature>
<dbReference type="AlphaFoldDB" id="A0A418WL65"/>
<keyword evidence="1" id="KW-1133">Transmembrane helix</keyword>
<protein>
    <submittedName>
        <fullName evidence="3">Acyltransferase</fullName>
    </submittedName>
</protein>